<organism evidence="9 10">
    <name type="scientific">Kroppenstedtia pulmonis</name>
    <dbReference type="NCBI Taxonomy" id="1380685"/>
    <lineage>
        <taxon>Bacteria</taxon>
        <taxon>Bacillati</taxon>
        <taxon>Bacillota</taxon>
        <taxon>Bacilli</taxon>
        <taxon>Bacillales</taxon>
        <taxon>Thermoactinomycetaceae</taxon>
        <taxon>Kroppenstedtia</taxon>
    </lineage>
</organism>
<evidence type="ECO:0000313" key="10">
    <source>
        <dbReference type="Proteomes" id="UP000503088"/>
    </source>
</evidence>
<dbReference type="GO" id="GO:0008360">
    <property type="term" value="P:regulation of cell shape"/>
    <property type="evidence" value="ECO:0007669"/>
    <property type="project" value="UniProtKB-KW"/>
</dbReference>
<dbReference type="Gene3D" id="3.90.190.20">
    <property type="entry name" value="Mur ligase, C-terminal domain"/>
    <property type="match status" value="1"/>
</dbReference>
<dbReference type="InterPro" id="IPR004101">
    <property type="entry name" value="Mur_ligase_C"/>
</dbReference>
<evidence type="ECO:0000256" key="6">
    <source>
        <dbReference type="RuleBase" id="RU004136"/>
    </source>
</evidence>
<evidence type="ECO:0000259" key="7">
    <source>
        <dbReference type="Pfam" id="PF02875"/>
    </source>
</evidence>
<dbReference type="GO" id="GO:0047480">
    <property type="term" value="F:UDP-N-acetylmuramoyl-tripeptide-D-alanyl-D-alanine ligase activity"/>
    <property type="evidence" value="ECO:0007669"/>
    <property type="project" value="UniProtKB-EC"/>
</dbReference>
<dbReference type="PANTHER" id="PTHR43024">
    <property type="entry name" value="UDP-N-ACETYLMURAMOYL-TRIPEPTIDE--D-ALANYL-D-ALANINE LIGASE"/>
    <property type="match status" value="1"/>
</dbReference>
<dbReference type="GO" id="GO:0051301">
    <property type="term" value="P:cell division"/>
    <property type="evidence" value="ECO:0007669"/>
    <property type="project" value="UniProtKB-KW"/>
</dbReference>
<keyword evidence="4" id="KW-0067">ATP-binding</keyword>
<name>A0A7D3Y9R0_9BACL</name>
<evidence type="ECO:0000256" key="5">
    <source>
        <dbReference type="ARBA" id="ARBA00023306"/>
    </source>
</evidence>
<dbReference type="InterPro" id="IPR036615">
    <property type="entry name" value="Mur_ligase_C_dom_sf"/>
</dbReference>
<dbReference type="AlphaFoldDB" id="A0A7D3Y9R0"/>
<dbReference type="Proteomes" id="UP000503088">
    <property type="component" value="Chromosome"/>
</dbReference>
<protein>
    <recommendedName>
        <fullName evidence="6">UDP-N-acetylmuramoyl-tripeptide--D-alanyl-D-alanine ligase</fullName>
        <ecNumber evidence="6">6.3.2.10</ecNumber>
    </recommendedName>
</protein>
<proteinExistence type="predicted"/>
<dbReference type="RefSeq" id="WP_173222130.1">
    <property type="nucleotide sequence ID" value="NZ_CP048104.1"/>
</dbReference>
<dbReference type="GO" id="GO:0005737">
    <property type="term" value="C:cytoplasm"/>
    <property type="evidence" value="ECO:0007669"/>
    <property type="project" value="UniProtKB-SubCell"/>
</dbReference>
<dbReference type="GO" id="GO:0005524">
    <property type="term" value="F:ATP binding"/>
    <property type="evidence" value="ECO:0007669"/>
    <property type="project" value="UniProtKB-KW"/>
</dbReference>
<evidence type="ECO:0000313" key="9">
    <source>
        <dbReference type="EMBL" id="QKG84441.1"/>
    </source>
</evidence>
<dbReference type="Gene3D" id="3.40.1190.10">
    <property type="entry name" value="Mur-like, catalytic domain"/>
    <property type="match status" value="1"/>
</dbReference>
<feature type="domain" description="Mur ligase central" evidence="8">
    <location>
        <begin position="110"/>
        <end position="293"/>
    </location>
</feature>
<dbReference type="InterPro" id="IPR036565">
    <property type="entry name" value="Mur-like_cat_sf"/>
</dbReference>
<comment type="function">
    <text evidence="6">Involved in cell wall formation. Catalyzes the final step in the synthesis of UDP-N-acetylmuramoyl-pentapeptide, the precursor of murein.</text>
</comment>
<comment type="pathway">
    <text evidence="6">Cell wall biogenesis; peptidoglycan biosynthesis.</text>
</comment>
<dbReference type="EC" id="6.3.2.10" evidence="6"/>
<keyword evidence="2 6" id="KW-0132">Cell division</keyword>
<comment type="catalytic activity">
    <reaction evidence="6">
        <text>D-alanyl-D-alanine + UDP-N-acetyl-alpha-D-muramoyl-L-alanyl-gamma-D-glutamyl-meso-2,6-diaminopimelate + ATP = UDP-N-acetyl-alpha-D-muramoyl-L-alanyl-gamma-D-glutamyl-meso-2,6-diaminopimeloyl-D-alanyl-D-alanine + ADP + phosphate + H(+)</text>
        <dbReference type="Rhea" id="RHEA:28374"/>
        <dbReference type="ChEBI" id="CHEBI:15378"/>
        <dbReference type="ChEBI" id="CHEBI:30616"/>
        <dbReference type="ChEBI" id="CHEBI:43474"/>
        <dbReference type="ChEBI" id="CHEBI:57822"/>
        <dbReference type="ChEBI" id="CHEBI:61386"/>
        <dbReference type="ChEBI" id="CHEBI:83905"/>
        <dbReference type="ChEBI" id="CHEBI:456216"/>
        <dbReference type="EC" id="6.3.2.10"/>
    </reaction>
</comment>
<dbReference type="EMBL" id="CP048104">
    <property type="protein sequence ID" value="QKG84441.1"/>
    <property type="molecule type" value="Genomic_DNA"/>
</dbReference>
<dbReference type="GO" id="GO:0071555">
    <property type="term" value="P:cell wall organization"/>
    <property type="evidence" value="ECO:0007669"/>
    <property type="project" value="UniProtKB-KW"/>
</dbReference>
<dbReference type="Pfam" id="PF02875">
    <property type="entry name" value="Mur_ligase_C"/>
    <property type="match status" value="1"/>
</dbReference>
<dbReference type="InterPro" id="IPR051046">
    <property type="entry name" value="MurCDEF_CellWall_CoF430Synth"/>
</dbReference>
<dbReference type="GO" id="GO:0009252">
    <property type="term" value="P:peptidoglycan biosynthetic process"/>
    <property type="evidence" value="ECO:0007669"/>
    <property type="project" value="UniProtKB-UniPathway"/>
</dbReference>
<keyword evidence="1 9" id="KW-0436">Ligase</keyword>
<dbReference type="InterPro" id="IPR013221">
    <property type="entry name" value="Mur_ligase_cen"/>
</dbReference>
<evidence type="ECO:0000256" key="4">
    <source>
        <dbReference type="ARBA" id="ARBA00022840"/>
    </source>
</evidence>
<dbReference type="NCBIfam" id="TIGR01143">
    <property type="entry name" value="murF"/>
    <property type="match status" value="1"/>
</dbReference>
<dbReference type="PANTHER" id="PTHR43024:SF1">
    <property type="entry name" value="UDP-N-ACETYLMURAMOYL-TRIPEPTIDE--D-ALANYL-D-ALANINE LIGASE"/>
    <property type="match status" value="1"/>
</dbReference>
<reference evidence="9 10" key="1">
    <citation type="submission" date="2020-01" db="EMBL/GenBank/DDBJ databases">
        <authorList>
            <person name="Gulvik C.A."/>
            <person name="Batra D.G."/>
        </authorList>
    </citation>
    <scope>NUCLEOTIDE SEQUENCE [LARGE SCALE GENOMIC DNA]</scope>
    <source>
        <strain evidence="9 10">W9323</strain>
    </source>
</reference>
<keyword evidence="10" id="KW-1185">Reference proteome</keyword>
<keyword evidence="3" id="KW-0547">Nucleotide-binding</keyword>
<keyword evidence="6" id="KW-0961">Cell wall biogenesis/degradation</keyword>
<dbReference type="InterPro" id="IPR005863">
    <property type="entry name" value="UDP-N-AcMur_synth"/>
</dbReference>
<dbReference type="SUPFAM" id="SSF53623">
    <property type="entry name" value="MurD-like peptide ligases, catalytic domain"/>
    <property type="match status" value="1"/>
</dbReference>
<evidence type="ECO:0000256" key="2">
    <source>
        <dbReference type="ARBA" id="ARBA00022618"/>
    </source>
</evidence>
<keyword evidence="6" id="KW-0133">Cell shape</keyword>
<keyword evidence="6" id="KW-0573">Peptidoglycan synthesis</keyword>
<accession>A0A7D3Y9R0</accession>
<evidence type="ECO:0000256" key="1">
    <source>
        <dbReference type="ARBA" id="ARBA00022598"/>
    </source>
</evidence>
<gene>
    <name evidence="9" type="ORF">GXN76_08080</name>
</gene>
<dbReference type="SUPFAM" id="SSF53244">
    <property type="entry name" value="MurD-like peptide ligases, peptide-binding domain"/>
    <property type="match status" value="1"/>
</dbReference>
<evidence type="ECO:0000256" key="3">
    <source>
        <dbReference type="ARBA" id="ARBA00022741"/>
    </source>
</evidence>
<dbReference type="Pfam" id="PF08245">
    <property type="entry name" value="Mur_ligase_M"/>
    <property type="match status" value="1"/>
</dbReference>
<feature type="domain" description="Mur ligase C-terminal" evidence="7">
    <location>
        <begin position="316"/>
        <end position="443"/>
    </location>
</feature>
<dbReference type="Gene3D" id="3.40.1390.10">
    <property type="entry name" value="MurE/MurF, N-terminal domain"/>
    <property type="match status" value="1"/>
</dbReference>
<dbReference type="KEGG" id="kpul:GXN76_08080"/>
<sequence>MFPIRLGQLANLVGGKLVRGQPRTSIQHVVYGSTKYLKPGVVLFLKSSQSLPYRLQELKSKQSAGVVASSNVAHLIPHHHPLILVSSPDHAIWKLTSWQRNQSKALFIGITGSAGKTSTKEMTASILSQKYRVMKSYANNNIFACIPGNFMRLSPIHQVAVLEMGMASLGNIRKQCLYARPSIGVITNVGEAHIGSLGNSLNNVARAKQELINGLRPGGTLILNADDPGSKRLKTKGFRGKIITFGINRPATIRGKKVRFCQDGMRFEVEGCTYHIPTWGKHNVYNALASIAVGKQLGISIANIQKGLRTFPVPYMRLQPLKGVNGYTLINDAYNANPTSMIAGLQVLKQVAKQRYSVAVLGDMNELGTWSSSGHRKVGAVVAHLKPSRLITVGTQAATIAHSAITHGFPSRSVQSFSRLAPVSAYIRKTVPQGSVIYFKASRKLTLEKAVKPLRGRGSIG</sequence>
<comment type="subcellular location">
    <subcellularLocation>
        <location evidence="6">Cytoplasm</location>
    </subcellularLocation>
</comment>
<keyword evidence="5 6" id="KW-0131">Cell cycle</keyword>
<evidence type="ECO:0000259" key="8">
    <source>
        <dbReference type="Pfam" id="PF08245"/>
    </source>
</evidence>
<dbReference type="UniPathway" id="UPA00219"/>